<evidence type="ECO:0000313" key="1">
    <source>
        <dbReference type="EMBL" id="MBN8430167.1"/>
    </source>
</evidence>
<evidence type="ECO:0008006" key="3">
    <source>
        <dbReference type="Google" id="ProtNLM"/>
    </source>
</evidence>
<proteinExistence type="predicted"/>
<protein>
    <recommendedName>
        <fullName evidence="3">Lipoprotein</fullName>
    </recommendedName>
</protein>
<reference evidence="1 2" key="1">
    <citation type="submission" date="2020-12" db="EMBL/GenBank/DDBJ databases">
        <title>Oil enriched cultivation method for isolating marine PHA-producing bacteria.</title>
        <authorList>
            <person name="Zheng W."/>
            <person name="Yu S."/>
            <person name="Huang Y."/>
        </authorList>
    </citation>
    <scope>NUCLEOTIDE SEQUENCE [LARGE SCALE GENOMIC DNA]</scope>
    <source>
        <strain evidence="1 2">SN0-2</strain>
    </source>
</reference>
<dbReference type="RefSeq" id="WP_206999628.1">
    <property type="nucleotide sequence ID" value="NZ_JAEKJR010000001.1"/>
</dbReference>
<sequence length="143" mass="16403">MKKIALLFFILLTVGCIQKDTGREYVMVYYDSCKDDLLNLEQLLGEIGVNFSYQIIEPTHHSAKSTFFNKLIKINIEDNRDAISGLINNFTYDCGPNRSIEVIKDKVFSKSEVQGLLKRFGAEGKDNVDLRYMDGKLFILYSE</sequence>
<gene>
    <name evidence="1" type="ORF">JF535_04790</name>
</gene>
<name>A0ABS3E4G3_9GAMM</name>
<accession>A0ABS3E4G3</accession>
<dbReference type="PROSITE" id="PS51257">
    <property type="entry name" value="PROKAR_LIPOPROTEIN"/>
    <property type="match status" value="1"/>
</dbReference>
<organism evidence="1 2">
    <name type="scientific">Microbulbifer salipaludis</name>
    <dbReference type="NCBI Taxonomy" id="187980"/>
    <lineage>
        <taxon>Bacteria</taxon>
        <taxon>Pseudomonadati</taxon>
        <taxon>Pseudomonadota</taxon>
        <taxon>Gammaproteobacteria</taxon>
        <taxon>Cellvibrionales</taxon>
        <taxon>Microbulbiferaceae</taxon>
        <taxon>Microbulbifer</taxon>
    </lineage>
</organism>
<comment type="caution">
    <text evidence="1">The sequence shown here is derived from an EMBL/GenBank/DDBJ whole genome shotgun (WGS) entry which is preliminary data.</text>
</comment>
<dbReference type="EMBL" id="JAEKJR010000001">
    <property type="protein sequence ID" value="MBN8430167.1"/>
    <property type="molecule type" value="Genomic_DNA"/>
</dbReference>
<dbReference type="Proteomes" id="UP000664293">
    <property type="component" value="Unassembled WGS sequence"/>
</dbReference>
<keyword evidence="2" id="KW-1185">Reference proteome</keyword>
<evidence type="ECO:0000313" key="2">
    <source>
        <dbReference type="Proteomes" id="UP000664293"/>
    </source>
</evidence>